<dbReference type="InterPro" id="IPR023213">
    <property type="entry name" value="CAT-like_dom_sf"/>
</dbReference>
<dbReference type="SUPFAM" id="SSF51230">
    <property type="entry name" value="Single hybrid motif"/>
    <property type="match status" value="1"/>
</dbReference>
<comment type="similarity">
    <text evidence="3 9">Belongs to the 2-oxoacid dehydrogenase family.</text>
</comment>
<evidence type="ECO:0000256" key="9">
    <source>
        <dbReference type="RuleBase" id="RU003423"/>
    </source>
</evidence>
<evidence type="ECO:0000313" key="12">
    <source>
        <dbReference type="EMBL" id="PMD52467.1"/>
    </source>
</evidence>
<dbReference type="EMBL" id="KZ613904">
    <property type="protein sequence ID" value="PMD52467.1"/>
    <property type="molecule type" value="Genomic_DNA"/>
</dbReference>
<dbReference type="Gene3D" id="2.40.50.100">
    <property type="match status" value="1"/>
</dbReference>
<dbReference type="GO" id="GO:0005759">
    <property type="term" value="C:mitochondrial matrix"/>
    <property type="evidence" value="ECO:0007669"/>
    <property type="project" value="UniProtKB-SubCell"/>
</dbReference>
<dbReference type="Proteomes" id="UP000235371">
    <property type="component" value="Unassembled WGS sequence"/>
</dbReference>
<dbReference type="InterPro" id="IPR003016">
    <property type="entry name" value="2-oxoA_DH_lipoyl-BS"/>
</dbReference>
<evidence type="ECO:0000256" key="7">
    <source>
        <dbReference type="ARBA" id="ARBA00023128"/>
    </source>
</evidence>
<dbReference type="Pfam" id="PF00198">
    <property type="entry name" value="2-oxoacid_dh"/>
    <property type="match status" value="1"/>
</dbReference>
<dbReference type="PANTHER" id="PTHR43178:SF5">
    <property type="entry name" value="LIPOAMIDE ACYLTRANSFERASE COMPONENT OF BRANCHED-CHAIN ALPHA-KETO ACID DEHYDROGENASE COMPLEX, MITOCHONDRIAL"/>
    <property type="match status" value="1"/>
</dbReference>
<keyword evidence="8 9" id="KW-0012">Acyltransferase</keyword>
<evidence type="ECO:0000256" key="6">
    <source>
        <dbReference type="ARBA" id="ARBA00022946"/>
    </source>
</evidence>
<evidence type="ECO:0000256" key="2">
    <source>
        <dbReference type="ARBA" id="ARBA00004305"/>
    </source>
</evidence>
<reference evidence="12 13" key="1">
    <citation type="submission" date="2016-04" db="EMBL/GenBank/DDBJ databases">
        <title>A degradative enzymes factory behind the ericoid mycorrhizal symbiosis.</title>
        <authorList>
            <consortium name="DOE Joint Genome Institute"/>
            <person name="Martino E."/>
            <person name="Morin E."/>
            <person name="Grelet G."/>
            <person name="Kuo A."/>
            <person name="Kohler A."/>
            <person name="Daghino S."/>
            <person name="Barry K."/>
            <person name="Choi C."/>
            <person name="Cichocki N."/>
            <person name="Clum A."/>
            <person name="Copeland A."/>
            <person name="Hainaut M."/>
            <person name="Haridas S."/>
            <person name="Labutti K."/>
            <person name="Lindquist E."/>
            <person name="Lipzen A."/>
            <person name="Khouja H.-R."/>
            <person name="Murat C."/>
            <person name="Ohm R."/>
            <person name="Olson A."/>
            <person name="Spatafora J."/>
            <person name="Veneault-Fourrey C."/>
            <person name="Henrissat B."/>
            <person name="Grigoriev I."/>
            <person name="Martin F."/>
            <person name="Perotto S."/>
        </authorList>
    </citation>
    <scope>NUCLEOTIDE SEQUENCE [LARGE SCALE GENOMIC DNA]</scope>
    <source>
        <strain evidence="12 13">E</strain>
    </source>
</reference>
<keyword evidence="7" id="KW-0496">Mitochondrion</keyword>
<evidence type="ECO:0000256" key="3">
    <source>
        <dbReference type="ARBA" id="ARBA00007317"/>
    </source>
</evidence>
<dbReference type="SUPFAM" id="SSF47005">
    <property type="entry name" value="Peripheral subunit-binding domain of 2-oxo acid dehydrogenase complex"/>
    <property type="match status" value="1"/>
</dbReference>
<dbReference type="FunFam" id="2.40.50.100:FF:000013">
    <property type="entry name" value="Dihydrolipoamide acetyltransferase component of pyruvate dehydrogenase complex"/>
    <property type="match status" value="1"/>
</dbReference>
<keyword evidence="6" id="KW-0809">Transit peptide</keyword>
<dbReference type="InParanoid" id="A0A2J6SNV7"/>
<organism evidence="12 13">
    <name type="scientific">Hyaloscypha bicolor E</name>
    <dbReference type="NCBI Taxonomy" id="1095630"/>
    <lineage>
        <taxon>Eukaryota</taxon>
        <taxon>Fungi</taxon>
        <taxon>Dikarya</taxon>
        <taxon>Ascomycota</taxon>
        <taxon>Pezizomycotina</taxon>
        <taxon>Leotiomycetes</taxon>
        <taxon>Helotiales</taxon>
        <taxon>Hyaloscyphaceae</taxon>
        <taxon>Hyaloscypha</taxon>
        <taxon>Hyaloscypha bicolor</taxon>
    </lineage>
</organism>
<dbReference type="GO" id="GO:0031405">
    <property type="term" value="F:lipoic acid binding"/>
    <property type="evidence" value="ECO:0007669"/>
    <property type="project" value="TreeGrafter"/>
</dbReference>
<dbReference type="InterPro" id="IPR036625">
    <property type="entry name" value="E3-bd_dom_sf"/>
</dbReference>
<dbReference type="SUPFAM" id="SSF52777">
    <property type="entry name" value="CoA-dependent acyltransferases"/>
    <property type="match status" value="1"/>
</dbReference>
<dbReference type="InterPro" id="IPR000089">
    <property type="entry name" value="Biotin_lipoyl"/>
</dbReference>
<dbReference type="InterPro" id="IPR011053">
    <property type="entry name" value="Single_hybrid_motif"/>
</dbReference>
<dbReference type="OrthoDB" id="15567at2759"/>
<gene>
    <name evidence="12" type="ORF">K444DRAFT_647252</name>
</gene>
<dbReference type="Gene3D" id="3.30.559.10">
    <property type="entry name" value="Chloramphenicol acetyltransferase-like domain"/>
    <property type="match status" value="1"/>
</dbReference>
<evidence type="ECO:0000259" key="10">
    <source>
        <dbReference type="PROSITE" id="PS50968"/>
    </source>
</evidence>
<evidence type="ECO:0000256" key="1">
    <source>
        <dbReference type="ARBA" id="ARBA00001938"/>
    </source>
</evidence>
<dbReference type="CDD" id="cd06849">
    <property type="entry name" value="lipoyl_domain"/>
    <property type="match status" value="1"/>
</dbReference>
<evidence type="ECO:0000313" key="13">
    <source>
        <dbReference type="Proteomes" id="UP000235371"/>
    </source>
</evidence>
<name>A0A2J6SNV7_9HELO</name>
<dbReference type="PROSITE" id="PS51826">
    <property type="entry name" value="PSBD"/>
    <property type="match status" value="1"/>
</dbReference>
<evidence type="ECO:0000256" key="4">
    <source>
        <dbReference type="ARBA" id="ARBA00022679"/>
    </source>
</evidence>
<dbReference type="STRING" id="1095630.A0A2J6SNV7"/>
<comment type="subcellular location">
    <subcellularLocation>
        <location evidence="2">Mitochondrion matrix</location>
    </subcellularLocation>
</comment>
<dbReference type="AlphaFoldDB" id="A0A2J6SNV7"/>
<dbReference type="GeneID" id="36593385"/>
<dbReference type="PANTHER" id="PTHR43178">
    <property type="entry name" value="DIHYDROLIPOAMIDE ACETYLTRANSFERASE COMPONENT OF PYRUVATE DEHYDROGENASE COMPLEX"/>
    <property type="match status" value="1"/>
</dbReference>
<evidence type="ECO:0000256" key="8">
    <source>
        <dbReference type="ARBA" id="ARBA00023315"/>
    </source>
</evidence>
<accession>A0A2J6SNV7</accession>
<dbReference type="EC" id="2.3.1.-" evidence="9"/>
<evidence type="ECO:0000259" key="11">
    <source>
        <dbReference type="PROSITE" id="PS51826"/>
    </source>
</evidence>
<dbReference type="GO" id="GO:0045333">
    <property type="term" value="P:cellular respiration"/>
    <property type="evidence" value="ECO:0007669"/>
    <property type="project" value="UniProtKB-ARBA"/>
</dbReference>
<dbReference type="PROSITE" id="PS50968">
    <property type="entry name" value="BIOTINYL_LIPOYL"/>
    <property type="match status" value="1"/>
</dbReference>
<dbReference type="InterPro" id="IPR050743">
    <property type="entry name" value="2-oxoacid_DH_E2_comp"/>
</dbReference>
<dbReference type="Pfam" id="PF02817">
    <property type="entry name" value="E3_binding"/>
    <property type="match status" value="1"/>
</dbReference>
<dbReference type="Gene3D" id="4.10.320.10">
    <property type="entry name" value="E3-binding domain"/>
    <property type="match status" value="1"/>
</dbReference>
<dbReference type="RefSeq" id="XP_024729371.1">
    <property type="nucleotide sequence ID" value="XM_024885308.1"/>
</dbReference>
<dbReference type="InterPro" id="IPR004167">
    <property type="entry name" value="PSBD"/>
</dbReference>
<dbReference type="InterPro" id="IPR001078">
    <property type="entry name" value="2-oxoacid_DH_actylTfrase"/>
</dbReference>
<feature type="domain" description="Lipoyl-binding" evidence="10">
    <location>
        <begin position="29"/>
        <end position="104"/>
    </location>
</feature>
<dbReference type="PROSITE" id="PS00189">
    <property type="entry name" value="LIPOYL"/>
    <property type="match status" value="1"/>
</dbReference>
<protein>
    <recommendedName>
        <fullName evidence="9">Dihydrolipoamide acetyltransferase component of pyruvate dehydrogenase complex</fullName>
        <ecNumber evidence="9">2.3.1.-</ecNumber>
    </recommendedName>
</protein>
<feature type="domain" description="Peripheral subunit-binding (PSBD)" evidence="11">
    <location>
        <begin position="168"/>
        <end position="205"/>
    </location>
</feature>
<dbReference type="Pfam" id="PF00364">
    <property type="entry name" value="Biotin_lipoyl"/>
    <property type="match status" value="1"/>
</dbReference>
<evidence type="ECO:0000256" key="5">
    <source>
        <dbReference type="ARBA" id="ARBA00022823"/>
    </source>
</evidence>
<keyword evidence="4 9" id="KW-0808">Transferase</keyword>
<keyword evidence="5 9" id="KW-0450">Lipoyl</keyword>
<proteinExistence type="inferred from homology"/>
<comment type="cofactor">
    <cofactor evidence="1 9">
        <name>(R)-lipoate</name>
        <dbReference type="ChEBI" id="CHEBI:83088"/>
    </cofactor>
</comment>
<keyword evidence="13" id="KW-1185">Reference proteome</keyword>
<sequence length="457" mass="49843">MRLQYKKAVTGSRYQNSQFFHCSARRNVIKPLLLADIGEGITECQIVEWFVRPGDRVEEFDKLCEVQSDKASVEITSRYDGIIKELHYGKDDMAAVGKPLLEIDVEEDEVVVAGEGSVEGKAQESSKIDVSETTELQASPVLEDSIEELPDILSTPSNSQSLQKRNNTATPAVRHLLNKLNLDIADIKGSGKGGRVSKEDIDRHVLSTASTSTPFKNEPTPVAVVVAKAEDRMSRFTSIQTQMFKTMTRSATIPHFLYTHTVDLTALSLAKTRYNSSHTNFEMTDTLPSKLTALPFIMKALSQAFAKFPALNAYLDSESPQLIIKGAHNFGIAVDTPQGLLVPVVKDIEQASQSGKLAPDDFNGATFIVSNIGSIGGGVVAPVIVAPMVGILGVGKMSGVPVFKKDEQGVKQLVERDELILSWSADHRVLDGATVARCAEEVRTLLEDIDVFSIVLR</sequence>
<dbReference type="GO" id="GO:0016407">
    <property type="term" value="F:acetyltransferase activity"/>
    <property type="evidence" value="ECO:0007669"/>
    <property type="project" value="TreeGrafter"/>
</dbReference>